<dbReference type="GO" id="GO:0009311">
    <property type="term" value="P:oligosaccharide metabolic process"/>
    <property type="evidence" value="ECO:0007669"/>
    <property type="project" value="InterPro"/>
</dbReference>
<dbReference type="Gene3D" id="1.50.10.10">
    <property type="match status" value="1"/>
</dbReference>
<dbReference type="Proteomes" id="UP000656042">
    <property type="component" value="Unassembled WGS sequence"/>
</dbReference>
<reference evidence="5" key="1">
    <citation type="journal article" date="2014" name="Int. J. Syst. Evol. Microbiol.">
        <title>Complete genome sequence of Corynebacterium casei LMG S-19264T (=DSM 44701T), isolated from a smear-ripened cheese.</title>
        <authorList>
            <consortium name="US DOE Joint Genome Institute (JGI-PGF)"/>
            <person name="Walter F."/>
            <person name="Albersmeier A."/>
            <person name="Kalinowski J."/>
            <person name="Ruckert C."/>
        </authorList>
    </citation>
    <scope>NUCLEOTIDE SEQUENCE</scope>
    <source>
        <strain evidence="5">CGMCC 4.7299</strain>
    </source>
</reference>
<dbReference type="InterPro" id="IPR012341">
    <property type="entry name" value="6hp_glycosidase-like_sf"/>
</dbReference>
<keyword evidence="3" id="KW-0326">Glycosidase</keyword>
<dbReference type="AlphaFoldDB" id="A0A8J3FNV0"/>
<dbReference type="GO" id="GO:0006487">
    <property type="term" value="P:protein N-linked glycosylation"/>
    <property type="evidence" value="ECO:0007669"/>
    <property type="project" value="TreeGrafter"/>
</dbReference>
<evidence type="ECO:0000256" key="2">
    <source>
        <dbReference type="ARBA" id="ARBA00022801"/>
    </source>
</evidence>
<name>A0A8J3FNV0_9ACTN</name>
<dbReference type="InterPro" id="IPR008928">
    <property type="entry name" value="6-hairpin_glycosidase_sf"/>
</dbReference>
<dbReference type="InterPro" id="IPR054491">
    <property type="entry name" value="MGH1-like_GH"/>
</dbReference>
<dbReference type="Pfam" id="PF22422">
    <property type="entry name" value="MGH1-like_GH"/>
    <property type="match status" value="1"/>
</dbReference>
<dbReference type="InterPro" id="IPR004888">
    <property type="entry name" value="Glycoside_hydrolase_63"/>
</dbReference>
<proteinExistence type="inferred from homology"/>
<keyword evidence="2" id="KW-0378">Hydrolase</keyword>
<dbReference type="SUPFAM" id="SSF48208">
    <property type="entry name" value="Six-hairpin glycosidases"/>
    <property type="match status" value="1"/>
</dbReference>
<gene>
    <name evidence="5" type="ORF">GCM10012284_21530</name>
</gene>
<evidence type="ECO:0000313" key="6">
    <source>
        <dbReference type="Proteomes" id="UP000656042"/>
    </source>
</evidence>
<evidence type="ECO:0000256" key="3">
    <source>
        <dbReference type="ARBA" id="ARBA00023295"/>
    </source>
</evidence>
<reference evidence="5" key="2">
    <citation type="submission" date="2020-09" db="EMBL/GenBank/DDBJ databases">
        <authorList>
            <person name="Sun Q."/>
            <person name="Zhou Y."/>
        </authorList>
    </citation>
    <scope>NUCLEOTIDE SEQUENCE</scope>
    <source>
        <strain evidence="5">CGMCC 4.7299</strain>
    </source>
</reference>
<sequence>MNLDLPDPTAVISEMSAELWNSAVRVLDKNWAGDHMVPSRRLYPHQWSWDAAFIAVGLCYVNPSRAWRDLRSLFEAQWPDGRVPHIVFDPHTAEGDYFPGPVFWDVPAYGGRRPRGSTALVQPPLHAVAAWEVYRRAMSHGAAAVREAHAALEWLYPRLVAQQDYLTGHRDAGGAGLASIVHPWESGLDNSPAWDAAMSAVPADLTLLQKYHRRDLDVADAAHRPTDVDYARYLGLVLSYRDGGYADAHLARDHDFVVECPNFNAILGAAEIALAQIAGVLGADPQVHRARAQRITTAIVDRLYDARSRTFRVLDVRTGAHSPARCISGLVPLILPDLPAYYADDIMTEARSARFGLPQQTDLPAPSYDRTAADFDTLRYWRGPVWINVNWLLRRGMLQHGYRDEAEDLRTAMVRLVHRSGEYEYFHPMTGEGIGEPAFSWTAALSLDLLADRSIPAYARAA</sequence>
<organism evidence="5 6">
    <name type="scientific">Mangrovihabitans endophyticus</name>
    <dbReference type="NCBI Taxonomy" id="1751298"/>
    <lineage>
        <taxon>Bacteria</taxon>
        <taxon>Bacillati</taxon>
        <taxon>Actinomycetota</taxon>
        <taxon>Actinomycetes</taxon>
        <taxon>Micromonosporales</taxon>
        <taxon>Micromonosporaceae</taxon>
        <taxon>Mangrovihabitans</taxon>
    </lineage>
</organism>
<feature type="domain" description="Mannosylglycerate hydrolase MGH1-like glycoside hydrolase" evidence="4">
    <location>
        <begin position="43"/>
        <end position="442"/>
    </location>
</feature>
<evidence type="ECO:0000256" key="1">
    <source>
        <dbReference type="ARBA" id="ARBA00010833"/>
    </source>
</evidence>
<evidence type="ECO:0000259" key="4">
    <source>
        <dbReference type="Pfam" id="PF22422"/>
    </source>
</evidence>
<dbReference type="PANTHER" id="PTHR10412">
    <property type="entry name" value="MANNOSYL-OLIGOSACCHARIDE GLUCOSIDASE"/>
    <property type="match status" value="1"/>
</dbReference>
<dbReference type="EMBL" id="BMMX01000006">
    <property type="protein sequence ID" value="GGK87141.1"/>
    <property type="molecule type" value="Genomic_DNA"/>
</dbReference>
<comment type="caution">
    <text evidence="5">The sequence shown here is derived from an EMBL/GenBank/DDBJ whole genome shotgun (WGS) entry which is preliminary data.</text>
</comment>
<protein>
    <recommendedName>
        <fullName evidence="4">Mannosylglycerate hydrolase MGH1-like glycoside hydrolase domain-containing protein</fullName>
    </recommendedName>
</protein>
<dbReference type="PANTHER" id="PTHR10412:SF11">
    <property type="entry name" value="MANNOSYL-OLIGOSACCHARIDE GLUCOSIDASE"/>
    <property type="match status" value="1"/>
</dbReference>
<accession>A0A8J3FNV0</accession>
<keyword evidence="6" id="KW-1185">Reference proteome</keyword>
<evidence type="ECO:0000313" key="5">
    <source>
        <dbReference type="EMBL" id="GGK87141.1"/>
    </source>
</evidence>
<comment type="similarity">
    <text evidence="1">Belongs to the glycosyl hydrolase 63 family.</text>
</comment>
<dbReference type="GO" id="GO:0004573">
    <property type="term" value="F:Glc3Man9GlcNAc2 oligosaccharide glucosidase activity"/>
    <property type="evidence" value="ECO:0007669"/>
    <property type="project" value="InterPro"/>
</dbReference>